<evidence type="ECO:0000259" key="9">
    <source>
        <dbReference type="Pfam" id="PF12359"/>
    </source>
</evidence>
<dbReference type="EMBL" id="CAJVRL010000092">
    <property type="protein sequence ID" value="CAG8959752.1"/>
    <property type="molecule type" value="Genomic_DNA"/>
</dbReference>
<dbReference type="GO" id="GO:0004843">
    <property type="term" value="F:cysteine-type deubiquitinase activity"/>
    <property type="evidence" value="ECO:0007669"/>
    <property type="project" value="UniProtKB-EC"/>
</dbReference>
<dbReference type="GO" id="GO:0006508">
    <property type="term" value="P:proteolysis"/>
    <property type="evidence" value="ECO:0007669"/>
    <property type="project" value="UniProtKB-KW"/>
</dbReference>
<dbReference type="InterPro" id="IPR022099">
    <property type="entry name" value="DUF3638"/>
</dbReference>
<keyword evidence="5" id="KW-0378">Hydrolase</keyword>
<evidence type="ECO:0000259" key="10">
    <source>
        <dbReference type="Pfam" id="PF20255"/>
    </source>
</evidence>
<name>A0A9N9PZI4_9HELO</name>
<evidence type="ECO:0000256" key="2">
    <source>
        <dbReference type="ARBA" id="ARBA00012759"/>
    </source>
</evidence>
<protein>
    <recommendedName>
        <fullName evidence="2">ubiquitinyl hydrolase 1</fullName>
        <ecNumber evidence="2">3.4.19.12</ecNumber>
    </recommendedName>
</protein>
<dbReference type="Proteomes" id="UP000696280">
    <property type="component" value="Unassembled WGS sequence"/>
</dbReference>
<evidence type="ECO:0000256" key="6">
    <source>
        <dbReference type="ARBA" id="ARBA00022807"/>
    </source>
</evidence>
<organism evidence="11 12">
    <name type="scientific">Hymenoscyphus fraxineus</name>
    <dbReference type="NCBI Taxonomy" id="746836"/>
    <lineage>
        <taxon>Eukaryota</taxon>
        <taxon>Fungi</taxon>
        <taxon>Dikarya</taxon>
        <taxon>Ascomycota</taxon>
        <taxon>Pezizomycotina</taxon>
        <taxon>Leotiomycetes</taxon>
        <taxon>Helotiales</taxon>
        <taxon>Helotiaceae</taxon>
        <taxon>Hymenoscyphus</taxon>
    </lineage>
</organism>
<keyword evidence="4" id="KW-0833">Ubl conjugation pathway</keyword>
<feature type="domain" description="DUF6606" evidence="10">
    <location>
        <begin position="19"/>
        <end position="279"/>
    </location>
</feature>
<reference evidence="11" key="1">
    <citation type="submission" date="2021-07" db="EMBL/GenBank/DDBJ databases">
        <authorList>
            <person name="Durling M."/>
        </authorList>
    </citation>
    <scope>NUCLEOTIDE SEQUENCE</scope>
</reference>
<feature type="domain" description="DUF3638" evidence="8">
    <location>
        <begin position="2014"/>
        <end position="2262"/>
    </location>
</feature>
<evidence type="ECO:0000256" key="5">
    <source>
        <dbReference type="ARBA" id="ARBA00022801"/>
    </source>
</evidence>
<dbReference type="InterPro" id="IPR046541">
    <property type="entry name" value="DUF6606"/>
</dbReference>
<feature type="domain" description="DUF3645" evidence="9">
    <location>
        <begin position="2383"/>
        <end position="2414"/>
    </location>
</feature>
<evidence type="ECO:0000256" key="3">
    <source>
        <dbReference type="ARBA" id="ARBA00022670"/>
    </source>
</evidence>
<dbReference type="OrthoDB" id="3182339at2759"/>
<evidence type="ECO:0000313" key="12">
    <source>
        <dbReference type="Proteomes" id="UP000696280"/>
    </source>
</evidence>
<evidence type="ECO:0000256" key="7">
    <source>
        <dbReference type="SAM" id="MobiDB-lite"/>
    </source>
</evidence>
<evidence type="ECO:0000256" key="1">
    <source>
        <dbReference type="ARBA" id="ARBA00000707"/>
    </source>
</evidence>
<keyword evidence="12" id="KW-1185">Reference proteome</keyword>
<evidence type="ECO:0000259" key="8">
    <source>
        <dbReference type="Pfam" id="PF12340"/>
    </source>
</evidence>
<dbReference type="InterPro" id="IPR022105">
    <property type="entry name" value="DUF3645"/>
</dbReference>
<dbReference type="Pfam" id="PF20255">
    <property type="entry name" value="DUF6606"/>
    <property type="match status" value="1"/>
</dbReference>
<keyword evidence="6" id="KW-0788">Thiol protease</keyword>
<dbReference type="PANTHER" id="PTHR13367:SF34">
    <property type="match status" value="1"/>
</dbReference>
<feature type="compositionally biased region" description="Basic and acidic residues" evidence="7">
    <location>
        <begin position="2841"/>
        <end position="2858"/>
    </location>
</feature>
<dbReference type="PANTHER" id="PTHR13367">
    <property type="entry name" value="UBIQUITIN THIOESTERASE"/>
    <property type="match status" value="1"/>
</dbReference>
<dbReference type="InterPro" id="IPR051346">
    <property type="entry name" value="OTU_Deubiquitinase"/>
</dbReference>
<evidence type="ECO:0000313" key="11">
    <source>
        <dbReference type="EMBL" id="CAG8959752.1"/>
    </source>
</evidence>
<dbReference type="Pfam" id="PF12359">
    <property type="entry name" value="DUF3645"/>
    <property type="match status" value="1"/>
</dbReference>
<sequence>MDGVVVDEDAPFGLPLDYIINHVFLPPKLPQSNDSTTLNEVALTKLFHETLKSFIDHLPEEDQNDWIPSSGMLDTLLDDGNLGTSFQGLSRVLLTTSVTRTTDVLALHITHQNAGLVVRRKAQDFTFEAFELSPTTQAVTGTMGRLVRRFPGPVIAIPHTLVHERSFRKALAHCLASLEQETPDDAKCKGVGIQPDTVSPQFVTEWLPGILRAFGSPFEVPRIYKRTRDEVLGAGDKEPWRRSPRWTLLRVALQTTLASPEGGHQRYKLFMIYFMATVLDRALGEGMWSSDLIHVMLAKLNRRIQKLDLVIPDDVPWADASHEFVTETMESARKELAKRWSTIQRASQLEGKFSLAELKKLKPHWHTVLRLPSLRPFLEKLHRTVLLPRDGTAFDGKCQKRIDGRDRSLPDPESLGLTSQFDIRLSLMDLEHWASHSLNSWFDRHKNSASRLVKLAKVIDWYKRKAHAMYMESPENFSVMVLTLLHLWTALDKGTIFLFPLLKKFDHELPMTLLDSLLLPKRHQMTQLRDIEKHLLQRKENCLPTNPSVFGDISSPSSFGAQYYDQSPAHKTLKISIENGAKHNSERRKAELKHTRARYDKLMEKSNKLTCQTTKKWCGRGRNQEERTIHAPHCEKCQIRKTAQSLKVECHEWPLPPSESAAKSVVYELDIPDLLRVWRSTTYQILADILSPTPPAKNKPKGIALLEYEGLLPYVESQPDRLRLVSPKKPSAQALPVFEATEDAICLSNRLTFTMQDVLSQTLATEHLKKLEIRDRCTLKLPPGCYETLQYAVDGTTHTSNEVIARQALCPNGLTVHELHAFAALRSGHRLQWFNIARELVARTLNFGVEEVHLLVLQSSWQAGPAALHQTSRDSHVELEEEDFGKDLLSSLESGLKSVESNWQGSISALTFISLASRLLSISLHESVREGSLEFLQKSRDVTIQWLRTVVELLHASSDEEEIAYLTLRALDLSLICHCTFDVDRRLLPSVLSSSRNVAMLIETATVVKDRTPVLTTNLRPITRSLLSRFYRTSHAVERTLKAQILASPDGINQAIKQLWEGYVPGTPWSCLEEPNDRWLKTETAPSENGSPMTVHFNTLSGELLINGAPLTRMPKEYEENSTYQTLFGNKILEVVPSSRGLHFETRNSVHGFQVHFAMFEGELVVRAADGYELYEVIPLHALETDFPRTFVKDYVHWMNRGNGSIEWRPLETKWTPSSDNWRILTPENPNGSLLTSGSHQLVDIASDTAAKVYKWLKPIEHRSNINILYNVDTGEAEIRLPRMNLDFVLSKSGLESKQFRGMVVDTIQYMGTLHGLQNKLILKDIQRKSRIAIVPQGTVSHSRTEHHVQVFIETGENEKVSYHQFLIDTDLCQLTDNGNLNSRLFRVYLHALTSHCLPDTLTSRTGTEEALHGLRLASTRSFVSLDQEHVDQLKLIAKLTPFRDYSPKGSKFMQIVHWENLSPLSQHEDFVKEARLMMAQAQSLRQFTSTPADLKYKVEARGSSELRVRAAMRNAFFRVHPFGAEKFHANSDVSYAGARDSIFNSVRELEACKISTMVDKWSCRLDPISNLSEEIKNWAAIGGMIYGKQARFEFGFDERWLDNPRSFMAHHWCTFHESLSKSNPSKDKLRISIFLATLTQSKWGNSFLAHTLLAFATNATLRNIQPPSHDVFDLSRGHQPDERQLKGILAQCKVPFQDSPEMDMARLPNEHDEDFRDRREAAYQAAAKIQLRKCLRDLTGQWPIRDVLRPKSVLIQTYLPTLPQYMPEIKDMFQHWYKNLEFENYIQEVQDVLDSLARPLNVHENFYSIPPQEDLYQRAPSYLKIDDLLKNPAPQFGLHPDQKFDSLVAENDQALVDAESSKLKSLLTRLSRSATGHYQQMYIRDLRRSYNALLTNSPPSHQLRGSPQAFLKEHLIRCRGEVNSLYDKIRIRLIVSSTPAYEIARSASMLPRLSASILLRLLARFTPVALSPEWKAALVHYALAIACMQKAERLVACGKREADILNELTNVGHTNWDPMEFPEWLLLELESNILIRPEQAQIAREMIDPRSGFNSIMQLNMGLGKSSVIVPIVSATLADRSKLARVIVLKSLSEQMFQLLVEKLGGLIGRRIYRLPVSRSLKPSFSTAALIQKTYEECMSCGGILLVEPETILSFELLGIDHLLSQELNPPEPEETLVTVQDDNNADSQDSMHSTGRQMVHTQNWLYKNARDILDESDEILSVRFELIYTLGIQQNIQFSPDRWVAIQHVLGVVSAYARELSTTFPRGIEVIEGKAGAFPRIRILEETAGKSLLKKSAESICRDGMSSLAMWTYSSEEREVIFEYITNLQITKERATILEYKVFQTEFTRMTLLLLRGLFAVGVLEFVFAKKRWRVNYGLSLSRSMLAVPYHAKDNPSARSEFSHPDTAISLTCLSYYYAGLTDAQIHASFEELFLSDHAQEDYVRWIQGCEIMPNAFKQLAGVNLRDKQQCSQELFPWLRYSKGLIDYYLEHLVFPKEMKEFSNKLSSSGWEIARQKTHPTTGFSGTNDSKYMLPTPIKQCELPEQLSTNADVLTCLLRPENVYNITHLEALDVSSLLSVAVAMDPAVRVLLDVGAQLLEDNEAIASSWLEKVAAEDADAVIFFQDNDLFVLNREGSKEPLLVSPFLKQMERCIVYLDEVHTRGTDLKMPADYRAICTLGPDLTKDRLAQACKRLRKLGKGQSVVFVAPLEVQSKILECCGKHDATTIEVEDVLLWTIQNSWEFTKKGMPLWATQGMRHYRRAAACDLSGDEPQIPIGILEKEAMTLDERYGLDRKSLEEGVVCRGRFASVENLARGELASIRAKCREFGLSDFGDSDLHEEQERELHPENEREQQVEPPVPARAYRHTVHENIRRLVRTGQLLTDEGVFPAFQVFGLTRARDLLDLNHWSSDLGISHDFLHTVQIPNEGNKDSFLRPVHWVLSFKGPHAEEKYLILSPYEVHELLPHIRGSNRVRLHVYTARLSLSNRSLESLSFCAVPPVPGNWIIPKISTQLNLFAGQLYLRDEAEYQTLCRFLGLRFKHPYQGVEVGADGFIAPESRQNQDAETAAVCKFERSPIDFLRLVTGFRRLGQSFTNSHMGRIFSGELVWKAEFERVAMRNIKVDNDDGDAMDLDGDTIIVDSVVVKMER</sequence>
<proteinExistence type="predicted"/>
<feature type="region of interest" description="Disordered" evidence="7">
    <location>
        <begin position="2841"/>
        <end position="2861"/>
    </location>
</feature>
<evidence type="ECO:0000256" key="4">
    <source>
        <dbReference type="ARBA" id="ARBA00022786"/>
    </source>
</evidence>
<dbReference type="EC" id="3.4.19.12" evidence="2"/>
<accession>A0A9N9PZI4</accession>
<dbReference type="Pfam" id="PF12340">
    <property type="entry name" value="DUF3638"/>
    <property type="match status" value="1"/>
</dbReference>
<gene>
    <name evidence="11" type="ORF">HYFRA_00001658</name>
</gene>
<comment type="catalytic activity">
    <reaction evidence="1">
        <text>Thiol-dependent hydrolysis of ester, thioester, amide, peptide and isopeptide bonds formed by the C-terminal Gly of ubiquitin (a 76-residue protein attached to proteins as an intracellular targeting signal).</text>
        <dbReference type="EC" id="3.4.19.12"/>
    </reaction>
</comment>
<keyword evidence="3" id="KW-0645">Protease</keyword>
<comment type="caution">
    <text evidence="11">The sequence shown here is derived from an EMBL/GenBank/DDBJ whole genome shotgun (WGS) entry which is preliminary data.</text>
</comment>